<accession>A0AAD9B7R6</accession>
<feature type="non-terminal residue" evidence="2">
    <location>
        <position position="1"/>
    </location>
</feature>
<dbReference type="AlphaFoldDB" id="A0AAD9B7R6"/>
<evidence type="ECO:0000313" key="2">
    <source>
        <dbReference type="EMBL" id="KAK1878730.1"/>
    </source>
</evidence>
<dbReference type="EMBL" id="JASDAP010000026">
    <property type="protein sequence ID" value="KAK1878730.1"/>
    <property type="molecule type" value="Genomic_DNA"/>
</dbReference>
<comment type="caution">
    <text evidence="2">The sequence shown here is derived from an EMBL/GenBank/DDBJ whole genome shotgun (WGS) entry which is preliminary data.</text>
</comment>
<protein>
    <submittedName>
        <fullName evidence="2">Axin-like protein pry-1</fullName>
    </submittedName>
</protein>
<reference evidence="2" key="1">
    <citation type="submission" date="2023-04" db="EMBL/GenBank/DDBJ databases">
        <title>Chromosome-level genome of Chaenocephalus aceratus.</title>
        <authorList>
            <person name="Park H."/>
        </authorList>
    </citation>
    <scope>NUCLEOTIDE SEQUENCE</scope>
    <source>
        <strain evidence="2">DE</strain>
        <tissue evidence="2">Muscle</tissue>
    </source>
</reference>
<sequence>GPCKPLDLLAKRGLCLVGGDVTDSGASEPASCSSLPRMSYCSVYTERIGEGKCQACVRHKKSPGERRTLGSISLTDKSFSHWETNAATVLSSPMRPGHRATSPPAWSQYLNRREGTLGSGRLLVHRSTASTHGAKEQSSHYQPYLIPTLPRLTDTQGQTVAGPGRSALLGDSKADTEADWEVH</sequence>
<evidence type="ECO:0000313" key="3">
    <source>
        <dbReference type="Proteomes" id="UP001228049"/>
    </source>
</evidence>
<name>A0AAD9B7R6_DISEL</name>
<organism evidence="2 3">
    <name type="scientific">Dissostichus eleginoides</name>
    <name type="common">Patagonian toothfish</name>
    <name type="synonym">Dissostichus amissus</name>
    <dbReference type="NCBI Taxonomy" id="100907"/>
    <lineage>
        <taxon>Eukaryota</taxon>
        <taxon>Metazoa</taxon>
        <taxon>Chordata</taxon>
        <taxon>Craniata</taxon>
        <taxon>Vertebrata</taxon>
        <taxon>Euteleostomi</taxon>
        <taxon>Actinopterygii</taxon>
        <taxon>Neopterygii</taxon>
        <taxon>Teleostei</taxon>
        <taxon>Neoteleostei</taxon>
        <taxon>Acanthomorphata</taxon>
        <taxon>Eupercaria</taxon>
        <taxon>Perciformes</taxon>
        <taxon>Notothenioidei</taxon>
        <taxon>Nototheniidae</taxon>
        <taxon>Dissostichus</taxon>
    </lineage>
</organism>
<evidence type="ECO:0000256" key="1">
    <source>
        <dbReference type="SAM" id="MobiDB-lite"/>
    </source>
</evidence>
<dbReference type="Proteomes" id="UP001228049">
    <property type="component" value="Unassembled WGS sequence"/>
</dbReference>
<feature type="compositionally biased region" description="Basic and acidic residues" evidence="1">
    <location>
        <begin position="172"/>
        <end position="183"/>
    </location>
</feature>
<keyword evidence="3" id="KW-1185">Reference proteome</keyword>
<gene>
    <name evidence="2" type="ORF">KUDE01_026855</name>
</gene>
<proteinExistence type="predicted"/>
<feature type="region of interest" description="Disordered" evidence="1">
    <location>
        <begin position="155"/>
        <end position="183"/>
    </location>
</feature>